<evidence type="ECO:0000256" key="1">
    <source>
        <dbReference type="SAM" id="Phobius"/>
    </source>
</evidence>
<keyword evidence="3" id="KW-1185">Reference proteome</keyword>
<sequence length="67" mass="7455">MNKKITGRLLLLCVAIFTTAIALFVSQYVAPEYKLVITLGVTPLLYAAFIFALRQAKVIRIIGVDDR</sequence>
<protein>
    <submittedName>
        <fullName evidence="2">Uncharacterized protein</fullName>
    </submittedName>
</protein>
<organism evidence="2 3">
    <name type="scientific">Vibrio thalassae</name>
    <dbReference type="NCBI Taxonomy" id="1243014"/>
    <lineage>
        <taxon>Bacteria</taxon>
        <taxon>Pseudomonadati</taxon>
        <taxon>Pseudomonadota</taxon>
        <taxon>Gammaproteobacteria</taxon>
        <taxon>Vibrionales</taxon>
        <taxon>Vibrionaceae</taxon>
        <taxon>Vibrio</taxon>
    </lineage>
</organism>
<dbReference type="Proteomes" id="UP000219336">
    <property type="component" value="Unassembled WGS sequence"/>
</dbReference>
<reference evidence="3" key="1">
    <citation type="submission" date="2016-06" db="EMBL/GenBank/DDBJ databases">
        <authorList>
            <person name="Rodrigo-Torres L."/>
            <person name="Arahal R.D."/>
            <person name="Lucena T."/>
        </authorList>
    </citation>
    <scope>NUCLEOTIDE SEQUENCE [LARGE SCALE GENOMIC DNA]</scope>
    <source>
        <strain evidence="3">CECT8203</strain>
    </source>
</reference>
<evidence type="ECO:0000313" key="3">
    <source>
        <dbReference type="Proteomes" id="UP000219336"/>
    </source>
</evidence>
<keyword evidence="1" id="KW-1133">Transmembrane helix</keyword>
<keyword evidence="1" id="KW-0472">Membrane</keyword>
<dbReference type="RefSeq" id="WP_096993098.1">
    <property type="nucleotide sequence ID" value="NZ_JBHSII010000006.1"/>
</dbReference>
<feature type="transmembrane region" description="Helical" evidence="1">
    <location>
        <begin position="9"/>
        <end position="29"/>
    </location>
</feature>
<accession>A0A240EIV6</accession>
<proteinExistence type="predicted"/>
<keyword evidence="1" id="KW-0812">Transmembrane</keyword>
<gene>
    <name evidence="2" type="ORF">VTH8203_01485</name>
</gene>
<dbReference type="EMBL" id="OANU01000015">
    <property type="protein sequence ID" value="SNX47870.1"/>
    <property type="molecule type" value="Genomic_DNA"/>
</dbReference>
<feature type="transmembrane region" description="Helical" evidence="1">
    <location>
        <begin position="35"/>
        <end position="53"/>
    </location>
</feature>
<name>A0A240EIV6_9VIBR</name>
<evidence type="ECO:0000313" key="2">
    <source>
        <dbReference type="EMBL" id="SNX47870.1"/>
    </source>
</evidence>
<dbReference type="AlphaFoldDB" id="A0A240EIV6"/>